<keyword evidence="2" id="KW-0238">DNA-binding</keyword>
<keyword evidence="4" id="KW-1133">Transmembrane helix</keyword>
<dbReference type="InterPro" id="IPR018060">
    <property type="entry name" value="HTH_AraC"/>
</dbReference>
<accession>A0A4Z0L6V1</accession>
<evidence type="ECO:0000259" key="5">
    <source>
        <dbReference type="PROSITE" id="PS01124"/>
    </source>
</evidence>
<evidence type="ECO:0000256" key="4">
    <source>
        <dbReference type="SAM" id="Phobius"/>
    </source>
</evidence>
<evidence type="ECO:0000256" key="1">
    <source>
        <dbReference type="ARBA" id="ARBA00023015"/>
    </source>
</evidence>
<dbReference type="SMART" id="SM00342">
    <property type="entry name" value="HTH_ARAC"/>
    <property type="match status" value="1"/>
</dbReference>
<dbReference type="InterPro" id="IPR020449">
    <property type="entry name" value="Tscrpt_reg_AraC-type_HTH"/>
</dbReference>
<dbReference type="GO" id="GO:0003700">
    <property type="term" value="F:DNA-binding transcription factor activity"/>
    <property type="evidence" value="ECO:0007669"/>
    <property type="project" value="InterPro"/>
</dbReference>
<dbReference type="EMBL" id="SRLH01000004">
    <property type="protein sequence ID" value="TGD58117.1"/>
    <property type="molecule type" value="Genomic_DNA"/>
</dbReference>
<protein>
    <submittedName>
        <fullName evidence="6">AraC family transcriptional regulator</fullName>
    </submittedName>
</protein>
<evidence type="ECO:0000313" key="7">
    <source>
        <dbReference type="Proteomes" id="UP000297407"/>
    </source>
</evidence>
<dbReference type="InterPro" id="IPR018062">
    <property type="entry name" value="HTH_AraC-typ_CS"/>
</dbReference>
<feature type="transmembrane region" description="Helical" evidence="4">
    <location>
        <begin position="180"/>
        <end position="197"/>
    </location>
</feature>
<dbReference type="PRINTS" id="PR00032">
    <property type="entry name" value="HTHARAC"/>
</dbReference>
<feature type="transmembrane region" description="Helical" evidence="4">
    <location>
        <begin position="138"/>
        <end position="159"/>
    </location>
</feature>
<comment type="caution">
    <text evidence="6">The sequence shown here is derived from an EMBL/GenBank/DDBJ whole genome shotgun (WGS) entry which is preliminary data.</text>
</comment>
<dbReference type="OrthoDB" id="9779074at2"/>
<keyword evidence="7" id="KW-1185">Reference proteome</keyword>
<evidence type="ECO:0000313" key="6">
    <source>
        <dbReference type="EMBL" id="TGD58117.1"/>
    </source>
</evidence>
<keyword evidence="4" id="KW-0812">Transmembrane</keyword>
<reference evidence="6 7" key="1">
    <citation type="submission" date="2019-04" db="EMBL/GenBank/DDBJ databases">
        <title>Flavobacterium sp. strain DS2-A Genome sequencing and assembly.</title>
        <authorList>
            <person name="Kim I."/>
        </authorList>
    </citation>
    <scope>NUCLEOTIDE SEQUENCE [LARGE SCALE GENOMIC DNA]</scope>
    <source>
        <strain evidence="6 7">DS2-A</strain>
    </source>
</reference>
<gene>
    <name evidence="6" type="ORF">E4635_08925</name>
</gene>
<dbReference type="GO" id="GO:0043565">
    <property type="term" value="F:sequence-specific DNA binding"/>
    <property type="evidence" value="ECO:0007669"/>
    <property type="project" value="InterPro"/>
</dbReference>
<keyword evidence="1" id="KW-0805">Transcription regulation</keyword>
<dbReference type="SUPFAM" id="SSF46689">
    <property type="entry name" value="Homeodomain-like"/>
    <property type="match status" value="1"/>
</dbReference>
<feature type="transmembrane region" description="Helical" evidence="4">
    <location>
        <begin position="209"/>
        <end position="230"/>
    </location>
</feature>
<keyword evidence="4" id="KW-0472">Membrane</keyword>
<dbReference type="Proteomes" id="UP000297407">
    <property type="component" value="Unassembled WGS sequence"/>
</dbReference>
<dbReference type="Pfam" id="PF12833">
    <property type="entry name" value="HTH_18"/>
    <property type="match status" value="1"/>
</dbReference>
<sequence>MDQIPFLNNIASIAVSISLLLALFLLTVKTTNKLANRLFACFLILNAIDVMGFSSYSFLGDSLNLETFRMSLFLLAMPVFYLYVLAVCYTDFRLEARHLLHATPFVLLNLALAPRLYLAGNIEKQWFVAHLQHTPEMYFSHILGEAQYAFYIIAVLRILTKYKTLYLENYANPNRSSYQWLFQMTMVFLAAHSFVFFRNVLRFTDYSRLFLWVNVVIGIAVLLITCWFVLKALNSPELFRGIDSKLELSKDIHKPQPEATGSQPQNPTDESTVSQIALLKTYMVEEQPYLDPSLTIQELANRIEMPVRELSVLINHHMDQHFFDFVNEFRILKAMEILKDQSKSQLTILEILYEVGFNSKSSFNTSFKKYTSLTPTDFRNSSL</sequence>
<dbReference type="RefSeq" id="WP_135526287.1">
    <property type="nucleotide sequence ID" value="NZ_SRLH01000004.1"/>
</dbReference>
<name>A0A4Z0L6V1_9FLAO</name>
<dbReference type="PROSITE" id="PS01124">
    <property type="entry name" value="HTH_ARAC_FAMILY_2"/>
    <property type="match status" value="1"/>
</dbReference>
<feature type="transmembrane region" description="Helical" evidence="4">
    <location>
        <begin position="71"/>
        <end position="92"/>
    </location>
</feature>
<organism evidence="6 7">
    <name type="scientific">Flavobacterium humi</name>
    <dbReference type="NCBI Taxonomy" id="2562683"/>
    <lineage>
        <taxon>Bacteria</taxon>
        <taxon>Pseudomonadati</taxon>
        <taxon>Bacteroidota</taxon>
        <taxon>Flavobacteriia</taxon>
        <taxon>Flavobacteriales</taxon>
        <taxon>Flavobacteriaceae</taxon>
        <taxon>Flavobacterium</taxon>
    </lineage>
</organism>
<proteinExistence type="predicted"/>
<feature type="transmembrane region" description="Helical" evidence="4">
    <location>
        <begin position="38"/>
        <end position="59"/>
    </location>
</feature>
<evidence type="ECO:0000256" key="3">
    <source>
        <dbReference type="ARBA" id="ARBA00023163"/>
    </source>
</evidence>
<dbReference type="Gene3D" id="1.10.10.60">
    <property type="entry name" value="Homeodomain-like"/>
    <property type="match status" value="2"/>
</dbReference>
<dbReference type="PANTHER" id="PTHR43280:SF29">
    <property type="entry name" value="ARAC-FAMILY TRANSCRIPTIONAL REGULATOR"/>
    <property type="match status" value="1"/>
</dbReference>
<dbReference type="AlphaFoldDB" id="A0A4Z0L6V1"/>
<dbReference type="InterPro" id="IPR009057">
    <property type="entry name" value="Homeodomain-like_sf"/>
</dbReference>
<keyword evidence="3" id="KW-0804">Transcription</keyword>
<feature type="transmembrane region" description="Helical" evidence="4">
    <location>
        <begin position="6"/>
        <end position="26"/>
    </location>
</feature>
<dbReference type="PROSITE" id="PS00041">
    <property type="entry name" value="HTH_ARAC_FAMILY_1"/>
    <property type="match status" value="1"/>
</dbReference>
<evidence type="ECO:0000256" key="2">
    <source>
        <dbReference type="ARBA" id="ARBA00023125"/>
    </source>
</evidence>
<feature type="domain" description="HTH araC/xylS-type" evidence="5">
    <location>
        <begin position="279"/>
        <end position="381"/>
    </location>
</feature>
<dbReference type="PANTHER" id="PTHR43280">
    <property type="entry name" value="ARAC-FAMILY TRANSCRIPTIONAL REGULATOR"/>
    <property type="match status" value="1"/>
</dbReference>